<dbReference type="SUPFAM" id="SSF46689">
    <property type="entry name" value="Homeodomain-like"/>
    <property type="match status" value="1"/>
</dbReference>
<organism evidence="2 3">
    <name type="scientific">Zopfia rhizophila CBS 207.26</name>
    <dbReference type="NCBI Taxonomy" id="1314779"/>
    <lineage>
        <taxon>Eukaryota</taxon>
        <taxon>Fungi</taxon>
        <taxon>Dikarya</taxon>
        <taxon>Ascomycota</taxon>
        <taxon>Pezizomycotina</taxon>
        <taxon>Dothideomycetes</taxon>
        <taxon>Dothideomycetes incertae sedis</taxon>
        <taxon>Zopfiaceae</taxon>
        <taxon>Zopfia</taxon>
    </lineage>
</organism>
<evidence type="ECO:0000313" key="3">
    <source>
        <dbReference type="Proteomes" id="UP000800200"/>
    </source>
</evidence>
<dbReference type="AlphaFoldDB" id="A0A6A6DTP5"/>
<evidence type="ECO:0000313" key="2">
    <source>
        <dbReference type="EMBL" id="KAF2181589.1"/>
    </source>
</evidence>
<dbReference type="InterPro" id="IPR007889">
    <property type="entry name" value="HTH_Psq"/>
</dbReference>
<dbReference type="InterPro" id="IPR009057">
    <property type="entry name" value="Homeodomain-like_sf"/>
</dbReference>
<protein>
    <recommendedName>
        <fullName evidence="1">HTH psq-type domain-containing protein</fullName>
    </recommendedName>
</protein>
<name>A0A6A6DTP5_9PEZI</name>
<keyword evidence="3" id="KW-1185">Reference proteome</keyword>
<dbReference type="EMBL" id="ML994652">
    <property type="protein sequence ID" value="KAF2181589.1"/>
    <property type="molecule type" value="Genomic_DNA"/>
</dbReference>
<gene>
    <name evidence="2" type="ORF">K469DRAFT_792116</name>
</gene>
<dbReference type="Pfam" id="PF05225">
    <property type="entry name" value="HTH_psq"/>
    <property type="match status" value="1"/>
</dbReference>
<dbReference type="GO" id="GO:0003677">
    <property type="term" value="F:DNA binding"/>
    <property type="evidence" value="ECO:0007669"/>
    <property type="project" value="InterPro"/>
</dbReference>
<dbReference type="Proteomes" id="UP000800200">
    <property type="component" value="Unassembled WGS sequence"/>
</dbReference>
<reference evidence="2" key="1">
    <citation type="journal article" date="2020" name="Stud. Mycol.">
        <title>101 Dothideomycetes genomes: a test case for predicting lifestyles and emergence of pathogens.</title>
        <authorList>
            <person name="Haridas S."/>
            <person name="Albert R."/>
            <person name="Binder M."/>
            <person name="Bloem J."/>
            <person name="Labutti K."/>
            <person name="Salamov A."/>
            <person name="Andreopoulos B."/>
            <person name="Baker S."/>
            <person name="Barry K."/>
            <person name="Bills G."/>
            <person name="Bluhm B."/>
            <person name="Cannon C."/>
            <person name="Castanera R."/>
            <person name="Culley D."/>
            <person name="Daum C."/>
            <person name="Ezra D."/>
            <person name="Gonzalez J."/>
            <person name="Henrissat B."/>
            <person name="Kuo A."/>
            <person name="Liang C."/>
            <person name="Lipzen A."/>
            <person name="Lutzoni F."/>
            <person name="Magnuson J."/>
            <person name="Mondo S."/>
            <person name="Nolan M."/>
            <person name="Ohm R."/>
            <person name="Pangilinan J."/>
            <person name="Park H.-J."/>
            <person name="Ramirez L."/>
            <person name="Alfaro M."/>
            <person name="Sun H."/>
            <person name="Tritt A."/>
            <person name="Yoshinaga Y."/>
            <person name="Zwiers L.-H."/>
            <person name="Turgeon B."/>
            <person name="Goodwin S."/>
            <person name="Spatafora J."/>
            <person name="Crous P."/>
            <person name="Grigoriev I."/>
        </authorList>
    </citation>
    <scope>NUCLEOTIDE SEQUENCE</scope>
    <source>
        <strain evidence="2">CBS 207.26</strain>
    </source>
</reference>
<dbReference type="Gene3D" id="1.10.10.60">
    <property type="entry name" value="Homeodomain-like"/>
    <property type="match status" value="1"/>
</dbReference>
<proteinExistence type="predicted"/>
<sequence length="54" mass="6191">MQQRSNSQSIHNEGRLFLAILVIEKSQLQSVRHAAAVYDIPRTTLQRRRTGTTL</sequence>
<feature type="domain" description="HTH psq-type" evidence="1">
    <location>
        <begin position="30"/>
        <end position="49"/>
    </location>
</feature>
<evidence type="ECO:0000259" key="1">
    <source>
        <dbReference type="Pfam" id="PF05225"/>
    </source>
</evidence>
<accession>A0A6A6DTP5</accession>